<evidence type="ECO:0000313" key="1">
    <source>
        <dbReference type="EMBL" id="RSD16597.1"/>
    </source>
</evidence>
<sequence>MAGERRGQGIRGRMTIYARGKALASGLGEAVFDRALADPAWLRDRLKEAEQGCARRAARWGILAFERADLHICWTVTSDGTAARSLEKRVLVALKNHTLWNRIK</sequence>
<organism evidence="1 2">
    <name type="scientific">Amycolatopsis eburnea</name>
    <dbReference type="NCBI Taxonomy" id="2267691"/>
    <lineage>
        <taxon>Bacteria</taxon>
        <taxon>Bacillati</taxon>
        <taxon>Actinomycetota</taxon>
        <taxon>Actinomycetes</taxon>
        <taxon>Pseudonocardiales</taxon>
        <taxon>Pseudonocardiaceae</taxon>
        <taxon>Amycolatopsis</taxon>
    </lineage>
</organism>
<gene>
    <name evidence="1" type="ORF">EIY87_21785</name>
</gene>
<dbReference type="AlphaFoldDB" id="A0A3R9E303"/>
<name>A0A3R9E303_9PSEU</name>
<dbReference type="OrthoDB" id="3783209at2"/>
<protein>
    <submittedName>
        <fullName evidence="1">Uncharacterized protein</fullName>
    </submittedName>
</protein>
<evidence type="ECO:0000313" key="2">
    <source>
        <dbReference type="Proteomes" id="UP000267081"/>
    </source>
</evidence>
<keyword evidence="2" id="KW-1185">Reference proteome</keyword>
<reference evidence="1 2" key="1">
    <citation type="submission" date="2018-12" db="EMBL/GenBank/DDBJ databases">
        <title>Amycolatopsis eburnea sp. nov. actinomycete associate with arbuscular mycorrhiza fungal spore.</title>
        <authorList>
            <person name="Lumyong S."/>
            <person name="Chaiya L."/>
        </authorList>
    </citation>
    <scope>NUCLEOTIDE SEQUENCE [LARGE SCALE GENOMIC DNA]</scope>
    <source>
        <strain evidence="1 2">GLM-1</strain>
    </source>
</reference>
<accession>A0A3R9E303</accession>
<proteinExistence type="predicted"/>
<comment type="caution">
    <text evidence="1">The sequence shown here is derived from an EMBL/GenBank/DDBJ whole genome shotgun (WGS) entry which is preliminary data.</text>
</comment>
<dbReference type="Proteomes" id="UP000267081">
    <property type="component" value="Unassembled WGS sequence"/>
</dbReference>
<dbReference type="EMBL" id="RSEC01000048">
    <property type="protein sequence ID" value="RSD16597.1"/>
    <property type="molecule type" value="Genomic_DNA"/>
</dbReference>